<gene>
    <name evidence="3" type="ORF">YM304_31520</name>
</gene>
<dbReference type="EMBL" id="AP012057">
    <property type="protein sequence ID" value="BAN03466.1"/>
    <property type="molecule type" value="Genomic_DNA"/>
</dbReference>
<reference evidence="3 4" key="1">
    <citation type="journal article" date="2013" name="Int. J. Syst. Evol. Microbiol.">
        <title>Ilumatobacter nonamiense sp. nov. and Ilumatobacter coccineum sp. nov., isolated from seashore sand.</title>
        <authorList>
            <person name="Matsumoto A."/>
            <person name="Kasai H."/>
            <person name="Matsuo Y."/>
            <person name="Shizuri Y."/>
            <person name="Ichikawa N."/>
            <person name="Fujita N."/>
            <person name="Omura S."/>
            <person name="Takahashi Y."/>
        </authorList>
    </citation>
    <scope>NUCLEOTIDE SEQUENCE [LARGE SCALE GENOMIC DNA]</scope>
    <source>
        <strain evidence="4">NBRC 103263 / KCTC 29153 / YM16-304</strain>
    </source>
</reference>
<dbReference type="Pfam" id="PF01243">
    <property type="entry name" value="PNPOx_N"/>
    <property type="match status" value="1"/>
</dbReference>
<dbReference type="AlphaFoldDB" id="A0A6C7EHK9"/>
<dbReference type="KEGG" id="aym:YM304_31520"/>
<dbReference type="InterPro" id="IPR011576">
    <property type="entry name" value="Pyridox_Oxase_N"/>
</dbReference>
<organism evidence="3 4">
    <name type="scientific">Ilumatobacter coccineus (strain NBRC 103263 / KCTC 29153 / YM16-304)</name>
    <dbReference type="NCBI Taxonomy" id="1313172"/>
    <lineage>
        <taxon>Bacteria</taxon>
        <taxon>Bacillati</taxon>
        <taxon>Actinomycetota</taxon>
        <taxon>Acidimicrobiia</taxon>
        <taxon>Acidimicrobiales</taxon>
        <taxon>Ilumatobacteraceae</taxon>
        <taxon>Ilumatobacter</taxon>
    </lineage>
</organism>
<dbReference type="Gene3D" id="2.30.110.10">
    <property type="entry name" value="Electron Transport, Fmn-binding Protein, Chain A"/>
    <property type="match status" value="1"/>
</dbReference>
<keyword evidence="4" id="KW-1185">Reference proteome</keyword>
<protein>
    <recommendedName>
        <fullName evidence="2">Pyridoxamine 5'-phosphate oxidase N-terminal domain-containing protein</fullName>
    </recommendedName>
</protein>
<evidence type="ECO:0000259" key="2">
    <source>
        <dbReference type="Pfam" id="PF01243"/>
    </source>
</evidence>
<accession>A0A6C7EHK9</accession>
<sequence>MAAVLQLSGVTDQFDDRPRRPAPATDLEEGDTDMSNSAHDNYEDLTDCGLSPEFEQELLELQRECTFMWTNKQGEAFGVIMSYMEHDGVFWLTAAERRARISAIRRFPRASLCITSVGTEMGTGKTITYKGDCTVHSSREIKDWFYPRFAKRIRPDDELAASTFQKFLDSPDRVIIELRPDYKLGFDSALMWARSPEAANK</sequence>
<dbReference type="InterPro" id="IPR012349">
    <property type="entry name" value="Split_barrel_FMN-bd"/>
</dbReference>
<name>A0A6C7EHK9_ILUCY</name>
<proteinExistence type="predicted"/>
<evidence type="ECO:0000313" key="3">
    <source>
        <dbReference type="EMBL" id="BAN03466.1"/>
    </source>
</evidence>
<dbReference type="Proteomes" id="UP000011863">
    <property type="component" value="Chromosome"/>
</dbReference>
<feature type="region of interest" description="Disordered" evidence="1">
    <location>
        <begin position="12"/>
        <end position="42"/>
    </location>
</feature>
<dbReference type="SUPFAM" id="SSF50475">
    <property type="entry name" value="FMN-binding split barrel"/>
    <property type="match status" value="1"/>
</dbReference>
<evidence type="ECO:0000256" key="1">
    <source>
        <dbReference type="SAM" id="MobiDB-lite"/>
    </source>
</evidence>
<feature type="domain" description="Pyridoxamine 5'-phosphate oxidase N-terminal" evidence="2">
    <location>
        <begin position="57"/>
        <end position="181"/>
    </location>
</feature>
<evidence type="ECO:0000313" key="4">
    <source>
        <dbReference type="Proteomes" id="UP000011863"/>
    </source>
</evidence>